<reference evidence="2" key="1">
    <citation type="submission" date="2019-03" db="EMBL/GenBank/DDBJ databases">
        <authorList>
            <person name="Danneels B."/>
        </authorList>
    </citation>
    <scope>NUCLEOTIDE SEQUENCE</scope>
</reference>
<evidence type="ECO:0000313" key="1">
    <source>
        <dbReference type="EMBL" id="VFR81119.1"/>
    </source>
</evidence>
<name>A0A484UI06_9ZZZZ</name>
<organism evidence="2">
    <name type="scientific">plant metagenome</name>
    <dbReference type="NCBI Taxonomy" id="1297885"/>
    <lineage>
        <taxon>unclassified sequences</taxon>
        <taxon>metagenomes</taxon>
        <taxon>organismal metagenomes</taxon>
    </lineage>
</organism>
<dbReference type="EMBL" id="CAADIM010000018">
    <property type="protein sequence ID" value="VFR81119.1"/>
    <property type="molecule type" value="Genomic_DNA"/>
</dbReference>
<proteinExistence type="predicted"/>
<dbReference type="AlphaFoldDB" id="A0A484UI06"/>
<gene>
    <name evidence="1" type="ORF">ISE1_2704</name>
    <name evidence="2" type="ORF">ISE2_4454</name>
</gene>
<protein>
    <submittedName>
        <fullName evidence="2">Uncharacterized protein</fullName>
    </submittedName>
</protein>
<evidence type="ECO:0000313" key="2">
    <source>
        <dbReference type="EMBL" id="VFR86124.1"/>
    </source>
</evidence>
<sequence length="62" mass="6810">MASPAPHQPIRQFEQLVENGIAAAVVLRPQQGISSFTDTSGMGMQRPRTAWEDLIPDSDVPY</sequence>
<accession>A0A484UI06</accession>
<dbReference type="EMBL" id="CAADIN010000014">
    <property type="protein sequence ID" value="VFR86124.1"/>
    <property type="molecule type" value="Genomic_DNA"/>
</dbReference>